<dbReference type="EMBL" id="BK015221">
    <property type="protein sequence ID" value="DAD96577.1"/>
    <property type="molecule type" value="Genomic_DNA"/>
</dbReference>
<dbReference type="Pfam" id="PF05133">
    <property type="entry name" value="SPP1_portal"/>
    <property type="match status" value="1"/>
</dbReference>
<protein>
    <submittedName>
        <fullName evidence="1">PORTAL PROTEIN</fullName>
    </submittedName>
</protein>
<dbReference type="InterPro" id="IPR021145">
    <property type="entry name" value="Portal_protein_SPP1_Gp6-like"/>
</dbReference>
<sequence>MAYNETFVDSTGKSKTLTLRFHRESRMRYRINNVEELFENEHKVLREFLEHHKSTQRPRIQELYDYSEGNNHTISVQQRRSEQDMADTRIIHNFGKSISVFKQGYLVGKPIQVEYEDGEENSATDEVLKEIAKVNSFHDLNRMLVLDLSKVGRAYDLVYRSMEDVTKVKRLDPLNTFVIYDNTLEDKMLAGVRYYSVGLSDNKKHFIDVYLNNVIHKCQMIEGVITELAIEPHMFNDVPITEYLNTAEGMGDYESELSLIDSYDAVQSDTANYMTDTSDAILAIFGQVAFPDDVLGDNKKQIEYMRKMRRASLLQLKPPVDINGTEGKVDAKYLYKQYDVNGVESYKKRIVNDIHKYTNTPDMTDQNFNGVQSGEAMKYKLFGLEQARVDTQSLFEKSLKRRYQLIANIGDYVKELTDFDISKLKITFNPNLPKALEETINAFKSLGGMVTNETAMRLTGIVDDPKKEQELLDTPAVPEENTYDVDKGKLLYKITSILKKFKAGDYSEALARKFLKDLGLNEMDIESYLHDGEEVIVDETIV</sequence>
<dbReference type="NCBIfam" id="TIGR01538">
    <property type="entry name" value="portal_SPP1"/>
    <property type="match status" value="1"/>
</dbReference>
<organism evidence="1">
    <name type="scientific">Siphoviridae sp. ctSP74</name>
    <dbReference type="NCBI Taxonomy" id="2826343"/>
    <lineage>
        <taxon>Viruses</taxon>
        <taxon>Duplodnaviria</taxon>
        <taxon>Heunggongvirae</taxon>
        <taxon>Uroviricota</taxon>
        <taxon>Caudoviricetes</taxon>
    </lineage>
</organism>
<accession>A0A8S5NPE2</accession>
<proteinExistence type="predicted"/>
<evidence type="ECO:0000313" key="1">
    <source>
        <dbReference type="EMBL" id="DAD96577.1"/>
    </source>
</evidence>
<dbReference type="InterPro" id="IPR006428">
    <property type="entry name" value="Portal_SPP1-type"/>
</dbReference>
<name>A0A8S5NPE2_9CAUD</name>
<reference evidence="1" key="1">
    <citation type="journal article" date="2021" name="Proc. Natl. Acad. Sci. U.S.A.">
        <title>A Catalog of Tens of Thousands of Viruses from Human Metagenomes Reveals Hidden Associations with Chronic Diseases.</title>
        <authorList>
            <person name="Tisza M.J."/>
            <person name="Buck C.B."/>
        </authorList>
    </citation>
    <scope>NUCLEOTIDE SEQUENCE</scope>
    <source>
        <strain evidence="1">CtSP74</strain>
    </source>
</reference>